<accession>A0A1Z3U6N1</accession>
<reference evidence="4" key="1">
    <citation type="submission" date="2017-06" db="EMBL/GenBank/DDBJ databases">
        <title>FDA dAtabase for Regulatory Grade micrObial Sequences (FDA-ARGOS): Supporting development and validation of Infectious Disease Dx tests.</title>
        <authorList>
            <person name="Minogue T."/>
            <person name="Wolcott M."/>
            <person name="Wasieloski L."/>
            <person name="Aguilar W."/>
            <person name="Moore D."/>
            <person name="Tallon L."/>
            <person name="Sadzewicz L."/>
            <person name="Sengamalay N."/>
            <person name="Ott S."/>
            <person name="Godinez A."/>
            <person name="Nagaraj S."/>
            <person name="Nadendla S."/>
            <person name="Geyer C."/>
            <person name="Sichtig H."/>
        </authorList>
    </citation>
    <scope>NUCLEOTIDE SEQUENCE [LARGE SCALE GENOMIC DNA]</scope>
    <source>
        <strain evidence="4">FDAARGOS_289</strain>
    </source>
</reference>
<dbReference type="InterPro" id="IPR035421">
    <property type="entry name" value="Terminase_6C"/>
</dbReference>
<organism evidence="3 4">
    <name type="scientific">Brevundimonas vesicularis</name>
    <name type="common">Pseudomonas vesicularis</name>
    <dbReference type="NCBI Taxonomy" id="41276"/>
    <lineage>
        <taxon>Bacteria</taxon>
        <taxon>Pseudomonadati</taxon>
        <taxon>Pseudomonadota</taxon>
        <taxon>Alphaproteobacteria</taxon>
        <taxon>Caulobacterales</taxon>
        <taxon>Caulobacteraceae</taxon>
        <taxon>Brevundimonas</taxon>
    </lineage>
</organism>
<dbReference type="KEGG" id="bvc:CEP68_05095"/>
<feature type="domain" description="Terminase large subunit gp17-like C-terminal" evidence="2">
    <location>
        <begin position="316"/>
        <end position="459"/>
    </location>
</feature>
<dbReference type="InterPro" id="IPR006517">
    <property type="entry name" value="Phage_terminase_lsu-like_C"/>
</dbReference>
<dbReference type="NCBIfam" id="TIGR01630">
    <property type="entry name" value="psiM2_ORF9"/>
    <property type="match status" value="1"/>
</dbReference>
<keyword evidence="1" id="KW-1188">Viral release from host cell</keyword>
<evidence type="ECO:0000313" key="4">
    <source>
        <dbReference type="Proteomes" id="UP000197050"/>
    </source>
</evidence>
<dbReference type="Proteomes" id="UP000197050">
    <property type="component" value="Chromosome"/>
</dbReference>
<protein>
    <submittedName>
        <fullName evidence="3">Terminase</fullName>
    </submittedName>
</protein>
<sequence length="475" mass="53865">MAVPAFTRAEYDAALRTDLMGYFVWAWSQLHPSQKLISGWHLHALSAALTKCATGEIKRLIINLPPRNLKSEFASVVFPTWLLGRDPSRKIINITYSEALTKDFSRGSKALMETADYKRMFPTTRINPRANADTDFTLMKHRGKRFGTTVFGPITGFGGDFLIIDDPIKPEDARSDTVRTRVNEWFESTALSRLDRKETGCIIVIMQRLHVDDLSGRLLEAGGWTHLNLPALATERQVLDAGLGLTWTREIGDPLNSRFESRETLAAIRESMGEDFFQSQYQQSPVMPGGNIVKLEWLQRYRAPFKATMNDEVVFSWDTAFGTGDNNDWSVGTVWVVRDGNYYLGDVVRGRFSGGDLVTAMVDLWNRYPTNRRVILLEKVNGMELVAEQVRQACPDVDLELVPPVQNKVSRLWASTPIFQRGAVHLPDHAPWLDEYVKELISFPRAKHDDQVDATSQFLGWITTKPDLTVVQRSW</sequence>
<dbReference type="RefSeq" id="WP_088582389.1">
    <property type="nucleotide sequence ID" value="NZ_CP022048.2"/>
</dbReference>
<name>A0A1Z3U6N1_BREVE</name>
<dbReference type="Pfam" id="PF17289">
    <property type="entry name" value="Terminase_6C"/>
    <property type="match status" value="1"/>
</dbReference>
<evidence type="ECO:0000256" key="1">
    <source>
        <dbReference type="ARBA" id="ARBA00022612"/>
    </source>
</evidence>
<dbReference type="GeneID" id="34013465"/>
<evidence type="ECO:0000313" key="3">
    <source>
        <dbReference type="EMBL" id="ASE38922.1"/>
    </source>
</evidence>
<dbReference type="EMBL" id="CP022048">
    <property type="protein sequence ID" value="ASE38922.1"/>
    <property type="molecule type" value="Genomic_DNA"/>
</dbReference>
<gene>
    <name evidence="3" type="ORF">CEP68_05095</name>
</gene>
<dbReference type="AlphaFoldDB" id="A0A1Z3U6N1"/>
<dbReference type="Gene3D" id="3.30.420.240">
    <property type="match status" value="1"/>
</dbReference>
<proteinExistence type="predicted"/>
<evidence type="ECO:0000259" key="2">
    <source>
        <dbReference type="Pfam" id="PF17289"/>
    </source>
</evidence>